<keyword evidence="1" id="KW-1133">Transmembrane helix</keyword>
<organism evidence="2 3">
    <name type="scientific">Pseudolabrys taiwanensis</name>
    <dbReference type="NCBI Taxonomy" id="331696"/>
    <lineage>
        <taxon>Bacteria</taxon>
        <taxon>Pseudomonadati</taxon>
        <taxon>Pseudomonadota</taxon>
        <taxon>Alphaproteobacteria</taxon>
        <taxon>Hyphomicrobiales</taxon>
        <taxon>Xanthobacteraceae</taxon>
        <taxon>Pseudolabrys</taxon>
    </lineage>
</organism>
<evidence type="ECO:0000256" key="1">
    <source>
        <dbReference type="RuleBase" id="RU365021"/>
    </source>
</evidence>
<keyword evidence="1" id="KW-0973">c-di-GMP</keyword>
<feature type="signal peptide" evidence="1">
    <location>
        <begin position="1"/>
        <end position="22"/>
    </location>
</feature>
<dbReference type="InterPro" id="IPR018513">
    <property type="entry name" value="Cell_synthase_bac"/>
</dbReference>
<protein>
    <recommendedName>
        <fullName evidence="1">Cyclic di-GMP-binding protein</fullName>
    </recommendedName>
    <alternativeName>
        <fullName evidence="1">Cellulose synthase regulatory subunit</fullName>
    </alternativeName>
</protein>
<dbReference type="UniPathway" id="UPA00694"/>
<dbReference type="Pfam" id="PF03170">
    <property type="entry name" value="BcsB"/>
    <property type="match status" value="2"/>
</dbReference>
<feature type="transmembrane region" description="Helical" evidence="1">
    <location>
        <begin position="590"/>
        <end position="616"/>
    </location>
</feature>
<name>A0A345ZZH4_9HYPH</name>
<gene>
    <name evidence="2" type="ORF">DW352_18425</name>
</gene>
<dbReference type="KEGG" id="ptaw:DW352_18425"/>
<comment type="subunit">
    <text evidence="1">Tightly associated with the cellulose synthase catalytic subunit.</text>
</comment>
<evidence type="ECO:0000313" key="3">
    <source>
        <dbReference type="Proteomes" id="UP000254889"/>
    </source>
</evidence>
<dbReference type="Proteomes" id="UP000254889">
    <property type="component" value="Chromosome"/>
</dbReference>
<keyword evidence="3" id="KW-1185">Reference proteome</keyword>
<keyword evidence="1" id="KW-0472">Membrane</keyword>
<dbReference type="GO" id="GO:0030244">
    <property type="term" value="P:cellulose biosynthetic process"/>
    <property type="evidence" value="ECO:0007669"/>
    <property type="project" value="UniProtKB-KW"/>
</dbReference>
<sequence length="622" mass="65712">MSIRFFVTVVALLVSLCASTLAAEPRAISVDLQDRGFSTGIQLRSRASTTVFFSLPGPESLSQLRLKLHGQISAPNLFRGSLLVTANGQPVDSIAIKQADGLQPLDRDIAIDRKLIAANGALNIRFEAELLANGDPCANDSDIANIISILPTTGISFNINPDQIQSLVDAVRLLPHNAEIVLPKSTPLNPRAAQAALHLAVLMIADGINPRIQSTRDNSPAAIRLERDKRAPIDENAAVLVRDNDKLDIVIDPSRDVVALTKLWQMAPGTIIGNAAIASRSPNGVKPVGDNFREFSSLPPAQNIGQTGEWTLNFPLLAESGRLARSVKLRVAVAPDWSSEAPILTVYLNGQLVTAARLRPGDNEISFPLPSQALNFSNSLRLVVDRATERGYCVRPGGGNAVQIMPGSGVTFDDDSGSGFSAVARGLAKGGTVVLPDAARDPDVAGRYLAFAARLLAVFGSTAEDIDVRFGLSPSDLASLTKTAIIFEVAGSEGLKIPIPSRAESLNLPPVASSALAGLFSDPNGKQLRVVLSEPDQIPTPPALYLRGGGANALVSTSGVVWSDAPSVSSPLFGTLQNSASGLQSLAERYGLTVLIVLAVLVVIVFVARKVLVLYFRGRASR</sequence>
<comment type="pathway">
    <text evidence="1">Glycan metabolism; bacterial cellulose biosynthesis.</text>
</comment>
<dbReference type="GO" id="GO:0005886">
    <property type="term" value="C:plasma membrane"/>
    <property type="evidence" value="ECO:0007669"/>
    <property type="project" value="UniProtKB-SubCell"/>
</dbReference>
<dbReference type="AlphaFoldDB" id="A0A345ZZH4"/>
<comment type="function">
    <text evidence="1">Binds the cellulose synthase activator, bis-(3'-5') cyclic diguanylic acid (c-di-GMP).</text>
</comment>
<feature type="chain" id="PRO_5016477572" description="Cyclic di-GMP-binding protein" evidence="1">
    <location>
        <begin position="23"/>
        <end position="622"/>
    </location>
</feature>
<reference evidence="2 3" key="1">
    <citation type="submission" date="2018-07" db="EMBL/GenBank/DDBJ databases">
        <authorList>
            <person name="Quirk P.G."/>
            <person name="Krulwich T.A."/>
        </authorList>
    </citation>
    <scope>NUCLEOTIDE SEQUENCE [LARGE SCALE GENOMIC DNA]</scope>
    <source>
        <strain evidence="2 3">CC-BB4</strain>
    </source>
</reference>
<proteinExistence type="inferred from homology"/>
<keyword evidence="1" id="KW-0732">Signal</keyword>
<keyword evidence="1" id="KW-0812">Transmembrane</keyword>
<dbReference type="RefSeq" id="WP_115692700.1">
    <property type="nucleotide sequence ID" value="NZ_CP031417.1"/>
</dbReference>
<evidence type="ECO:0000313" key="2">
    <source>
        <dbReference type="EMBL" id="AXK82321.1"/>
    </source>
</evidence>
<dbReference type="GO" id="GO:0006011">
    <property type="term" value="P:UDP-alpha-D-glucose metabolic process"/>
    <property type="evidence" value="ECO:0007669"/>
    <property type="project" value="InterPro"/>
</dbReference>
<keyword evidence="1" id="KW-0997">Cell inner membrane</keyword>
<dbReference type="Gene3D" id="2.60.120.260">
    <property type="entry name" value="Galactose-binding domain-like"/>
    <property type="match status" value="2"/>
</dbReference>
<keyword evidence="1" id="KW-0135">Cellulose biosynthesis</keyword>
<dbReference type="EMBL" id="CP031417">
    <property type="protein sequence ID" value="AXK82321.1"/>
    <property type="molecule type" value="Genomic_DNA"/>
</dbReference>
<dbReference type="OrthoDB" id="7315676at2"/>
<comment type="subcellular location">
    <subcellularLocation>
        <location evidence="1">Cell inner membrane</location>
    </subcellularLocation>
</comment>
<keyword evidence="1" id="KW-1003">Cell membrane</keyword>
<comment type="similarity">
    <text evidence="1">Belongs to the AcsB/BcsB family.</text>
</comment>
<accession>A0A345ZZH4</accession>